<evidence type="ECO:0000256" key="6">
    <source>
        <dbReference type="SAM" id="MobiDB-lite"/>
    </source>
</evidence>
<keyword evidence="4" id="KW-0131">Cell cycle</keyword>
<dbReference type="InterPro" id="IPR056150">
    <property type="entry name" value="WD40_CDC20-Fz"/>
</dbReference>
<evidence type="ECO:0000256" key="3">
    <source>
        <dbReference type="ARBA" id="ARBA00022737"/>
    </source>
</evidence>
<gene>
    <name evidence="8" type="ORF">M408DRAFT_72202</name>
</gene>
<dbReference type="GO" id="GO:0005680">
    <property type="term" value="C:anaphase-promoting complex"/>
    <property type="evidence" value="ECO:0007669"/>
    <property type="project" value="TreeGrafter"/>
</dbReference>
<dbReference type="PROSITE" id="PS50294">
    <property type="entry name" value="WD_REPEATS_REGION"/>
    <property type="match status" value="2"/>
</dbReference>
<dbReference type="PRINTS" id="PR00320">
    <property type="entry name" value="GPROTEINBRPT"/>
</dbReference>
<dbReference type="PANTHER" id="PTHR19918:SF1">
    <property type="entry name" value="FIZZY-RELATED PROTEIN HOMOLOG"/>
    <property type="match status" value="1"/>
</dbReference>
<evidence type="ECO:0000256" key="4">
    <source>
        <dbReference type="ARBA" id="ARBA00023306"/>
    </source>
</evidence>
<dbReference type="AlphaFoldDB" id="A0A0C3AQG6"/>
<dbReference type="Pfam" id="PF24807">
    <property type="entry name" value="WD40_CDC20-Fz"/>
    <property type="match status" value="1"/>
</dbReference>
<evidence type="ECO:0000256" key="2">
    <source>
        <dbReference type="ARBA" id="ARBA00022574"/>
    </source>
</evidence>
<dbReference type="InterPro" id="IPR036322">
    <property type="entry name" value="WD40_repeat_dom_sf"/>
</dbReference>
<evidence type="ECO:0000259" key="7">
    <source>
        <dbReference type="Pfam" id="PF24807"/>
    </source>
</evidence>
<feature type="repeat" description="WD" evidence="5">
    <location>
        <begin position="247"/>
        <end position="281"/>
    </location>
</feature>
<feature type="domain" description="CDC20/Fizzy WD40" evidence="7">
    <location>
        <begin position="117"/>
        <end position="440"/>
    </location>
</feature>
<protein>
    <recommendedName>
        <fullName evidence="7">CDC20/Fizzy WD40 domain-containing protein</fullName>
    </recommendedName>
</protein>
<dbReference type="PANTHER" id="PTHR19918">
    <property type="entry name" value="CELL DIVISION CYCLE 20 CDC20 FIZZY -RELATED"/>
    <property type="match status" value="1"/>
</dbReference>
<dbReference type="EMBL" id="KN824303">
    <property type="protein sequence ID" value="KIM26820.1"/>
    <property type="molecule type" value="Genomic_DNA"/>
</dbReference>
<dbReference type="GO" id="GO:1990757">
    <property type="term" value="F:ubiquitin ligase activator activity"/>
    <property type="evidence" value="ECO:0007669"/>
    <property type="project" value="TreeGrafter"/>
</dbReference>
<keyword evidence="9" id="KW-1185">Reference proteome</keyword>
<dbReference type="PROSITE" id="PS50082">
    <property type="entry name" value="WD_REPEATS_2"/>
    <property type="match status" value="4"/>
</dbReference>
<dbReference type="HOGENOM" id="CLU_014831_4_2_1"/>
<keyword evidence="2 5" id="KW-0853">WD repeat</keyword>
<dbReference type="GO" id="GO:1905786">
    <property type="term" value="P:positive regulation of anaphase-promoting complex-dependent catabolic process"/>
    <property type="evidence" value="ECO:0007669"/>
    <property type="project" value="TreeGrafter"/>
</dbReference>
<reference evidence="8 9" key="1">
    <citation type="submission" date="2014-04" db="EMBL/GenBank/DDBJ databases">
        <authorList>
            <consortium name="DOE Joint Genome Institute"/>
            <person name="Kuo A."/>
            <person name="Zuccaro A."/>
            <person name="Kohler A."/>
            <person name="Nagy L.G."/>
            <person name="Floudas D."/>
            <person name="Copeland A."/>
            <person name="Barry K.W."/>
            <person name="Cichocki N."/>
            <person name="Veneault-Fourrey C."/>
            <person name="LaButti K."/>
            <person name="Lindquist E.A."/>
            <person name="Lipzen A."/>
            <person name="Lundell T."/>
            <person name="Morin E."/>
            <person name="Murat C."/>
            <person name="Sun H."/>
            <person name="Tunlid A."/>
            <person name="Henrissat B."/>
            <person name="Grigoriev I.V."/>
            <person name="Hibbett D.S."/>
            <person name="Martin F."/>
            <person name="Nordberg H.P."/>
            <person name="Cantor M.N."/>
            <person name="Hua S.X."/>
        </authorList>
    </citation>
    <scope>NUCLEOTIDE SEQUENCE [LARGE SCALE GENOMIC DNA]</scope>
    <source>
        <strain evidence="8 9">MAFF 305830</strain>
    </source>
</reference>
<dbReference type="Proteomes" id="UP000054097">
    <property type="component" value="Unassembled WGS sequence"/>
</dbReference>
<feature type="compositionally biased region" description="Low complexity" evidence="6">
    <location>
        <begin position="27"/>
        <end position="54"/>
    </location>
</feature>
<dbReference type="GO" id="GO:0010997">
    <property type="term" value="F:anaphase-promoting complex binding"/>
    <property type="evidence" value="ECO:0007669"/>
    <property type="project" value="InterPro"/>
</dbReference>
<reference evidence="9" key="2">
    <citation type="submission" date="2015-01" db="EMBL/GenBank/DDBJ databases">
        <title>Evolutionary Origins and Diversification of the Mycorrhizal Mutualists.</title>
        <authorList>
            <consortium name="DOE Joint Genome Institute"/>
            <consortium name="Mycorrhizal Genomics Consortium"/>
            <person name="Kohler A."/>
            <person name="Kuo A."/>
            <person name="Nagy L.G."/>
            <person name="Floudas D."/>
            <person name="Copeland A."/>
            <person name="Barry K.W."/>
            <person name="Cichocki N."/>
            <person name="Veneault-Fourrey C."/>
            <person name="LaButti K."/>
            <person name="Lindquist E.A."/>
            <person name="Lipzen A."/>
            <person name="Lundell T."/>
            <person name="Morin E."/>
            <person name="Murat C."/>
            <person name="Riley R."/>
            <person name="Ohm R."/>
            <person name="Sun H."/>
            <person name="Tunlid A."/>
            <person name="Henrissat B."/>
            <person name="Grigoriev I.V."/>
            <person name="Hibbett D.S."/>
            <person name="Martin F."/>
        </authorList>
    </citation>
    <scope>NUCLEOTIDE SEQUENCE [LARGE SCALE GENOMIC DNA]</scope>
    <source>
        <strain evidence="9">MAFF 305830</strain>
    </source>
</reference>
<organism evidence="8 9">
    <name type="scientific">Serendipita vermifera MAFF 305830</name>
    <dbReference type="NCBI Taxonomy" id="933852"/>
    <lineage>
        <taxon>Eukaryota</taxon>
        <taxon>Fungi</taxon>
        <taxon>Dikarya</taxon>
        <taxon>Basidiomycota</taxon>
        <taxon>Agaricomycotina</taxon>
        <taxon>Agaricomycetes</taxon>
        <taxon>Sebacinales</taxon>
        <taxon>Serendipitaceae</taxon>
        <taxon>Serendipita</taxon>
    </lineage>
</organism>
<dbReference type="InterPro" id="IPR001680">
    <property type="entry name" value="WD40_rpt"/>
</dbReference>
<dbReference type="Gene3D" id="2.130.10.10">
    <property type="entry name" value="YVTN repeat-like/Quinoprotein amine dehydrogenase"/>
    <property type="match status" value="1"/>
</dbReference>
<keyword evidence="3" id="KW-0677">Repeat</keyword>
<feature type="region of interest" description="Disordered" evidence="6">
    <location>
        <begin position="1"/>
        <end position="76"/>
    </location>
</feature>
<dbReference type="InterPro" id="IPR015943">
    <property type="entry name" value="WD40/YVTN_repeat-like_dom_sf"/>
</dbReference>
<comment type="similarity">
    <text evidence="1">Belongs to the WD repeat CDC20/Fizzy family.</text>
</comment>
<feature type="repeat" description="WD" evidence="5">
    <location>
        <begin position="163"/>
        <end position="195"/>
    </location>
</feature>
<accession>A0A0C3AQG6</accession>
<evidence type="ECO:0000256" key="5">
    <source>
        <dbReference type="PROSITE-ProRule" id="PRU00221"/>
    </source>
</evidence>
<dbReference type="OrthoDB" id="10263272at2759"/>
<dbReference type="SMART" id="SM00320">
    <property type="entry name" value="WD40"/>
    <property type="match status" value="5"/>
</dbReference>
<dbReference type="STRING" id="933852.A0A0C3AQG6"/>
<dbReference type="SUPFAM" id="SSF50978">
    <property type="entry name" value="WD40 repeat-like"/>
    <property type="match status" value="1"/>
</dbReference>
<proteinExistence type="inferred from homology"/>
<feature type="repeat" description="WD" evidence="5">
    <location>
        <begin position="205"/>
        <end position="237"/>
    </location>
</feature>
<dbReference type="InterPro" id="IPR033010">
    <property type="entry name" value="Cdc20/Fizzy"/>
</dbReference>
<evidence type="ECO:0000313" key="8">
    <source>
        <dbReference type="EMBL" id="KIM26820.1"/>
    </source>
</evidence>
<feature type="repeat" description="WD" evidence="5">
    <location>
        <begin position="409"/>
        <end position="441"/>
    </location>
</feature>
<evidence type="ECO:0000313" key="9">
    <source>
        <dbReference type="Proteomes" id="UP000054097"/>
    </source>
</evidence>
<name>A0A0C3AQG6_SERVB</name>
<evidence type="ECO:0000256" key="1">
    <source>
        <dbReference type="ARBA" id="ARBA00006445"/>
    </source>
</evidence>
<dbReference type="InterPro" id="IPR020472">
    <property type="entry name" value="WD40_PAC1"/>
</dbReference>
<dbReference type="GO" id="GO:0031145">
    <property type="term" value="P:anaphase-promoting complex-dependent catabolic process"/>
    <property type="evidence" value="ECO:0007669"/>
    <property type="project" value="TreeGrafter"/>
</dbReference>
<sequence>MLSRELADDDETPIVRPATPVRTSGITTPLALSTALPSSAASVSSSTSGAPTTPTRKRVFTFQTPPRSTTPLPLPLGHDTPLASAYATSPIKASTSTFLTSPQRQLRSVCKTPFRVLDAPELTDDFYLNLVDWSTTNVLGVGLGSAVYLWSAKTAQVTKLCDLQASNDAITSLSWVQRGSVLAVGTFNGGVEVWDAVRNVRIRRYDGHAHRVGALAWNESTVSSGSRDRKICHWDVRERGKRPYATLLAHRQEVCGLKWGGGTGVRQLASGGNDNKLMIWDARGSGVGAHGGNANPGVNGGLANGDAGAGVVPVWKWHEHSAAVKAIAWNPHVPGVFVSGGGTQDKKMRFWNTMVGSMLAEVDTGSQVCNLTWSKTSQELVSTHGYSSTSGSNLICIWKYPSMDMVATLSGHTARVLYLAMSPDGQTIVTGAGDETLRFWNAFPRKRGGEARPASAVTSWGSIR</sequence>